<reference evidence="1 2" key="1">
    <citation type="submission" date="2018-06" db="EMBL/GenBank/DDBJ databases">
        <title>Comparative genomics reveals the genomic features of Rhizophagus irregularis, R. cerebriforme, R. diaphanum and Gigaspora rosea, and their symbiotic lifestyle signature.</title>
        <authorList>
            <person name="Morin E."/>
            <person name="San Clemente H."/>
            <person name="Chen E.C.H."/>
            <person name="De La Providencia I."/>
            <person name="Hainaut M."/>
            <person name="Kuo A."/>
            <person name="Kohler A."/>
            <person name="Murat C."/>
            <person name="Tang N."/>
            <person name="Roy S."/>
            <person name="Loubradou J."/>
            <person name="Henrissat B."/>
            <person name="Grigoriev I.V."/>
            <person name="Corradi N."/>
            <person name="Roux C."/>
            <person name="Martin F.M."/>
        </authorList>
    </citation>
    <scope>NUCLEOTIDE SEQUENCE [LARGE SCALE GENOMIC DNA]</scope>
    <source>
        <strain evidence="1 2">DAOM 194757</strain>
    </source>
</reference>
<protein>
    <submittedName>
        <fullName evidence="1">Uncharacterized protein</fullName>
    </submittedName>
</protein>
<dbReference type="AlphaFoldDB" id="A0A397VP61"/>
<evidence type="ECO:0000313" key="1">
    <source>
        <dbReference type="EMBL" id="RIB23688.1"/>
    </source>
</evidence>
<sequence>MGKNKKLSTLIKCLNEKLPILQNLTQRRLDVYKSPWCIACKEEKMENQDHLAICKVYEESWIEIEDMSMDMAWSKKKLETRSNIMKGLVQEKAVEVLRKVVIQWEKESGISTRIKRRKRLVRLSLNSSKKDTILRGDSVRIKKSQLQNDRCKRKNKEKEEDSLEIKRAWLSSIENLIENRSKPFSYGILG</sequence>
<dbReference type="Proteomes" id="UP000266673">
    <property type="component" value="Unassembled WGS sequence"/>
</dbReference>
<gene>
    <name evidence="1" type="ORF">C2G38_2242508</name>
</gene>
<accession>A0A397VP61</accession>
<organism evidence="1 2">
    <name type="scientific">Gigaspora rosea</name>
    <dbReference type="NCBI Taxonomy" id="44941"/>
    <lineage>
        <taxon>Eukaryota</taxon>
        <taxon>Fungi</taxon>
        <taxon>Fungi incertae sedis</taxon>
        <taxon>Mucoromycota</taxon>
        <taxon>Glomeromycotina</taxon>
        <taxon>Glomeromycetes</taxon>
        <taxon>Diversisporales</taxon>
        <taxon>Gigasporaceae</taxon>
        <taxon>Gigaspora</taxon>
    </lineage>
</organism>
<name>A0A397VP61_9GLOM</name>
<dbReference type="EMBL" id="QKWP01000248">
    <property type="protein sequence ID" value="RIB23688.1"/>
    <property type="molecule type" value="Genomic_DNA"/>
</dbReference>
<comment type="caution">
    <text evidence="1">The sequence shown here is derived from an EMBL/GenBank/DDBJ whole genome shotgun (WGS) entry which is preliminary data.</text>
</comment>
<evidence type="ECO:0000313" key="2">
    <source>
        <dbReference type="Proteomes" id="UP000266673"/>
    </source>
</evidence>
<proteinExistence type="predicted"/>
<keyword evidence="2" id="KW-1185">Reference proteome</keyword>